<evidence type="ECO:0000313" key="5">
    <source>
        <dbReference type="Proteomes" id="UP001214441"/>
    </source>
</evidence>
<feature type="compositionally biased region" description="Basic and acidic residues" evidence="2">
    <location>
        <begin position="12"/>
        <end position="27"/>
    </location>
</feature>
<dbReference type="InterPro" id="IPR036663">
    <property type="entry name" value="Fumarylacetoacetase_C_sf"/>
</dbReference>
<sequence>MTATAKPLPQEQRQKQGQEHGQEQEQGHGDLDVRIAALAATLDEAALTGRTVPKLTDSTELDVPGAYRVQRALIDRRVARGERLSGFKMGFTSRAKMAQMGVEDVIRGLLTDAMAVEDGGVLDVSGLAHPRIEPEIAFLIGEPLTGRVSPTGAARAVAGVAVAYEVLDSRYDGFSFTLPDVIADNASAAAFGFGDWLPFDGLDVSTRGMVLEINGRTAAVGSSAAILGDPVRSLIAAARLAEEAGLPLQPGQVVLAGAATAAVPLPSGAHARVTAAGLGRVEVTTR</sequence>
<organism evidence="4 5">
    <name type="scientific">Streptomyces iconiensis</name>
    <dbReference type="NCBI Taxonomy" id="1384038"/>
    <lineage>
        <taxon>Bacteria</taxon>
        <taxon>Bacillati</taxon>
        <taxon>Actinomycetota</taxon>
        <taxon>Actinomycetes</taxon>
        <taxon>Kitasatosporales</taxon>
        <taxon>Streptomycetaceae</taxon>
        <taxon>Streptomyces</taxon>
    </lineage>
</organism>
<evidence type="ECO:0000259" key="3">
    <source>
        <dbReference type="Pfam" id="PF01557"/>
    </source>
</evidence>
<dbReference type="InterPro" id="IPR011234">
    <property type="entry name" value="Fumarylacetoacetase-like_C"/>
</dbReference>
<keyword evidence="5" id="KW-1185">Reference proteome</keyword>
<reference evidence="4 5" key="1">
    <citation type="submission" date="2023-05" db="EMBL/GenBank/DDBJ databases">
        <title>Streptantibioticus silvisoli sp. nov., acidotolerant actinomycetes 1 from pine litter.</title>
        <authorList>
            <person name="Swiecimska M."/>
            <person name="Golinska P."/>
            <person name="Sangal V."/>
            <person name="Wachnowicz B."/>
            <person name="Goodfellow M."/>
        </authorList>
    </citation>
    <scope>NUCLEOTIDE SEQUENCE [LARGE SCALE GENOMIC DNA]</scope>
    <source>
        <strain evidence="4 5">DSM 42109</strain>
    </source>
</reference>
<keyword evidence="4" id="KW-0378">Hydrolase</keyword>
<name>A0ABT6ZR37_9ACTN</name>
<dbReference type="Gene3D" id="3.90.850.10">
    <property type="entry name" value="Fumarylacetoacetase-like, C-terminal domain"/>
    <property type="match status" value="1"/>
</dbReference>
<gene>
    <name evidence="4" type="ORF">NMN56_003300</name>
</gene>
<dbReference type="EMBL" id="JANCPR020000003">
    <property type="protein sequence ID" value="MDJ1130993.1"/>
    <property type="molecule type" value="Genomic_DNA"/>
</dbReference>
<dbReference type="PANTHER" id="PTHR30143:SF0">
    <property type="entry name" value="2-KETO-4-PENTENOATE HYDRATASE"/>
    <property type="match status" value="1"/>
</dbReference>
<keyword evidence="1" id="KW-0456">Lyase</keyword>
<evidence type="ECO:0000256" key="1">
    <source>
        <dbReference type="ARBA" id="ARBA00023239"/>
    </source>
</evidence>
<evidence type="ECO:0000256" key="2">
    <source>
        <dbReference type="SAM" id="MobiDB-lite"/>
    </source>
</evidence>
<feature type="domain" description="Fumarylacetoacetase-like C-terminal" evidence="3">
    <location>
        <begin position="124"/>
        <end position="284"/>
    </location>
</feature>
<dbReference type="Pfam" id="PF01557">
    <property type="entry name" value="FAA_hydrolase"/>
    <property type="match status" value="1"/>
</dbReference>
<dbReference type="GO" id="GO:0016787">
    <property type="term" value="F:hydrolase activity"/>
    <property type="evidence" value="ECO:0007669"/>
    <property type="project" value="UniProtKB-KW"/>
</dbReference>
<dbReference type="RefSeq" id="WP_274042205.1">
    <property type="nucleotide sequence ID" value="NZ_JANCPR020000003.1"/>
</dbReference>
<evidence type="ECO:0000313" key="4">
    <source>
        <dbReference type="EMBL" id="MDJ1130993.1"/>
    </source>
</evidence>
<dbReference type="Proteomes" id="UP001214441">
    <property type="component" value="Unassembled WGS sequence"/>
</dbReference>
<proteinExistence type="predicted"/>
<dbReference type="InterPro" id="IPR050772">
    <property type="entry name" value="Hydratase-Decarb/MhpD_sf"/>
</dbReference>
<dbReference type="SUPFAM" id="SSF56529">
    <property type="entry name" value="FAH"/>
    <property type="match status" value="1"/>
</dbReference>
<accession>A0ABT6ZR37</accession>
<comment type="caution">
    <text evidence="4">The sequence shown here is derived from an EMBL/GenBank/DDBJ whole genome shotgun (WGS) entry which is preliminary data.</text>
</comment>
<dbReference type="PANTHER" id="PTHR30143">
    <property type="entry name" value="ACID HYDRATASE"/>
    <property type="match status" value="1"/>
</dbReference>
<protein>
    <submittedName>
        <fullName evidence="4">Fumarylacetoacetate hydrolase family protein</fullName>
    </submittedName>
</protein>
<feature type="region of interest" description="Disordered" evidence="2">
    <location>
        <begin position="1"/>
        <end position="27"/>
    </location>
</feature>